<evidence type="ECO:0000256" key="5">
    <source>
        <dbReference type="ARBA" id="ARBA00022967"/>
    </source>
</evidence>
<organism evidence="12 13">
    <name type="scientific">Candidatus Rickettsiella isopodorum</name>
    <dbReference type="NCBI Taxonomy" id="1225476"/>
    <lineage>
        <taxon>Bacteria</taxon>
        <taxon>Pseudomonadati</taxon>
        <taxon>Pseudomonadota</taxon>
        <taxon>Gammaproteobacteria</taxon>
        <taxon>Legionellales</taxon>
        <taxon>Coxiellaceae</taxon>
        <taxon>Rickettsiella</taxon>
    </lineage>
</organism>
<dbReference type="EMBL" id="LUKY01000028">
    <property type="protein sequence ID" value="OIZ95976.1"/>
    <property type="molecule type" value="Genomic_DNA"/>
</dbReference>
<evidence type="ECO:0000313" key="13">
    <source>
        <dbReference type="Proteomes" id="UP000183924"/>
    </source>
</evidence>
<evidence type="ECO:0000256" key="7">
    <source>
        <dbReference type="ARBA" id="ARBA00023136"/>
    </source>
</evidence>
<dbReference type="InterPro" id="IPR000298">
    <property type="entry name" value="Cyt_c_oxidase-like_su3"/>
</dbReference>
<dbReference type="STRING" id="1225476.A1D18_00965"/>
<dbReference type="InterPro" id="IPR013833">
    <property type="entry name" value="Cyt_c_oxidase_su3_a-hlx"/>
</dbReference>
<dbReference type="GO" id="GO:0005886">
    <property type="term" value="C:plasma membrane"/>
    <property type="evidence" value="ECO:0007669"/>
    <property type="project" value="UniProtKB-SubCell"/>
</dbReference>
<dbReference type="Gene3D" id="1.10.287.70">
    <property type="match status" value="1"/>
</dbReference>
<dbReference type="Gene3D" id="1.20.120.80">
    <property type="entry name" value="Cytochrome c oxidase, subunit III, four-helix bundle"/>
    <property type="match status" value="1"/>
</dbReference>
<dbReference type="Proteomes" id="UP000183924">
    <property type="component" value="Unassembled WGS sequence"/>
</dbReference>
<dbReference type="PROSITE" id="PS50253">
    <property type="entry name" value="COX3"/>
    <property type="match status" value="1"/>
</dbReference>
<feature type="transmembrane region" description="Helical" evidence="10">
    <location>
        <begin position="80"/>
        <end position="101"/>
    </location>
</feature>
<comment type="subcellular location">
    <subcellularLocation>
        <location evidence="9">Cell membrane</location>
        <topology evidence="9">Multi-pass membrane protein</topology>
    </subcellularLocation>
    <subcellularLocation>
        <location evidence="1">Membrane</location>
        <topology evidence="1">Multi-pass membrane protein</topology>
    </subcellularLocation>
</comment>
<dbReference type="EC" id="7.1.1.9" evidence="3"/>
<dbReference type="PANTHER" id="PTHR11403:SF7">
    <property type="entry name" value="CYTOCHROME C OXIDASE SUBUNIT 3"/>
    <property type="match status" value="1"/>
</dbReference>
<keyword evidence="5" id="KW-1278">Translocase</keyword>
<evidence type="ECO:0000256" key="4">
    <source>
        <dbReference type="ARBA" id="ARBA00022692"/>
    </source>
</evidence>
<keyword evidence="7 10" id="KW-0472">Membrane</keyword>
<evidence type="ECO:0000256" key="1">
    <source>
        <dbReference type="ARBA" id="ARBA00004141"/>
    </source>
</evidence>
<feature type="transmembrane region" description="Helical" evidence="10">
    <location>
        <begin position="223"/>
        <end position="252"/>
    </location>
</feature>
<dbReference type="PANTHER" id="PTHR11403">
    <property type="entry name" value="CYTOCHROME C OXIDASE SUBUNIT III"/>
    <property type="match status" value="1"/>
</dbReference>
<sequence length="289" mass="32941">MKNKDSSYYVPEQSAWPILGALALLFLAFGSLNLEKKWGLIAFIIGIAGLVFMLSGWFWNVTQESNAGLYNRQMDKTFRWGMLWFLISELFLFGLLIGSIIHVRFSITSWLAGQSGDASQLTHYLLWPDFAKHWPLLPPSSFSATVASTPSLGSLRQIPLINLIILLFSALLLTGALYYLKKARYKLCRLNLNLAIFLACIFFISQTYYFIHLIHTHIITKSGIYGSFLIAFLGLHLLNIAAALLFLCILCFRIYHNQLLEKNAFSFDAAVWWWDFLAVILALAFFLIF</sequence>
<evidence type="ECO:0000256" key="2">
    <source>
        <dbReference type="ARBA" id="ARBA00010581"/>
    </source>
</evidence>
<gene>
    <name evidence="12" type="ORF">A1D18_00965</name>
</gene>
<dbReference type="GO" id="GO:0019646">
    <property type="term" value="P:aerobic electron transport chain"/>
    <property type="evidence" value="ECO:0007669"/>
    <property type="project" value="InterPro"/>
</dbReference>
<feature type="transmembrane region" description="Helical" evidence="10">
    <location>
        <begin position="160"/>
        <end position="180"/>
    </location>
</feature>
<evidence type="ECO:0000256" key="10">
    <source>
        <dbReference type="SAM" id="Phobius"/>
    </source>
</evidence>
<dbReference type="InterPro" id="IPR035973">
    <property type="entry name" value="Cyt_c_oxidase_su3-like_sf"/>
</dbReference>
<comment type="similarity">
    <text evidence="2 9">Belongs to the cytochrome c oxidase subunit 3 family.</text>
</comment>
<evidence type="ECO:0000313" key="12">
    <source>
        <dbReference type="EMBL" id="OIZ95976.1"/>
    </source>
</evidence>
<comment type="caution">
    <text evidence="12">The sequence shown here is derived from an EMBL/GenBank/DDBJ whole genome shotgun (WGS) entry which is preliminary data.</text>
</comment>
<evidence type="ECO:0000256" key="9">
    <source>
        <dbReference type="RuleBase" id="RU003376"/>
    </source>
</evidence>
<proteinExistence type="inferred from homology"/>
<evidence type="ECO:0000256" key="8">
    <source>
        <dbReference type="ARBA" id="ARBA00031625"/>
    </source>
</evidence>
<keyword evidence="13" id="KW-1185">Reference proteome</keyword>
<feature type="transmembrane region" description="Helical" evidence="10">
    <location>
        <begin position="192"/>
        <end position="211"/>
    </location>
</feature>
<dbReference type="InterPro" id="IPR024791">
    <property type="entry name" value="Cyt_c/ubiquinol_Oxase_su3"/>
</dbReference>
<dbReference type="Pfam" id="PF00510">
    <property type="entry name" value="COX3"/>
    <property type="match status" value="2"/>
</dbReference>
<keyword evidence="4 9" id="KW-0812">Transmembrane</keyword>
<keyword evidence="6 10" id="KW-1133">Transmembrane helix</keyword>
<feature type="transmembrane region" description="Helical" evidence="10">
    <location>
        <begin position="38"/>
        <end position="59"/>
    </location>
</feature>
<feature type="transmembrane region" description="Helical" evidence="10">
    <location>
        <begin position="264"/>
        <end position="288"/>
    </location>
</feature>
<dbReference type="OrthoDB" id="9810850at2"/>
<evidence type="ECO:0000256" key="6">
    <source>
        <dbReference type="ARBA" id="ARBA00022989"/>
    </source>
</evidence>
<dbReference type="GO" id="GO:0004129">
    <property type="term" value="F:cytochrome-c oxidase activity"/>
    <property type="evidence" value="ECO:0007669"/>
    <property type="project" value="UniProtKB-EC"/>
</dbReference>
<evidence type="ECO:0000256" key="3">
    <source>
        <dbReference type="ARBA" id="ARBA00012949"/>
    </source>
</evidence>
<feature type="domain" description="Heme-copper oxidase subunit III family profile" evidence="11">
    <location>
        <begin position="4"/>
        <end position="289"/>
    </location>
</feature>
<evidence type="ECO:0000259" key="11">
    <source>
        <dbReference type="PROSITE" id="PS50253"/>
    </source>
</evidence>
<dbReference type="AlphaFoldDB" id="A0A1J8NLI8"/>
<accession>A0A1J8NLI8</accession>
<dbReference type="RefSeq" id="WP_071661955.1">
    <property type="nucleotide sequence ID" value="NZ_LUKY01000028.1"/>
</dbReference>
<reference evidence="12 13" key="1">
    <citation type="submission" date="2016-03" db="EMBL/GenBank/DDBJ databases">
        <title>Comparative genomics of Rickettsiella.</title>
        <authorList>
            <person name="Chandler C."/>
            <person name="Wang Y."/>
        </authorList>
    </citation>
    <scope>NUCLEOTIDE SEQUENCE [LARGE SCALE GENOMIC DNA]</scope>
    <source>
        <strain evidence="12 13">RCFS May 2013</strain>
    </source>
</reference>
<name>A0A1J8NLI8_9COXI</name>
<protein>
    <recommendedName>
        <fullName evidence="3">cytochrome-c oxidase</fullName>
        <ecNumber evidence="3">7.1.1.9</ecNumber>
    </recommendedName>
    <alternativeName>
        <fullName evidence="8">Cytochrome c oxidase polypeptide III</fullName>
    </alternativeName>
</protein>
<feature type="transmembrane region" description="Helical" evidence="10">
    <location>
        <begin position="14"/>
        <end position="32"/>
    </location>
</feature>
<dbReference type="SUPFAM" id="SSF81452">
    <property type="entry name" value="Cytochrome c oxidase subunit III-like"/>
    <property type="match status" value="1"/>
</dbReference>